<dbReference type="STRING" id="5722.A2FDX7"/>
<dbReference type="SMR" id="A2FDX7"/>
<dbReference type="AlphaFoldDB" id="A2FDX7"/>
<gene>
    <name evidence="1" type="ORF">TVAG_133950</name>
</gene>
<dbReference type="Gene3D" id="1.10.150.240">
    <property type="entry name" value="Putative phosphatase, domain 2"/>
    <property type="match status" value="1"/>
</dbReference>
<reference evidence="1" key="2">
    <citation type="journal article" date="2007" name="Science">
        <title>Draft genome sequence of the sexually transmitted pathogen Trichomonas vaginalis.</title>
        <authorList>
            <person name="Carlton J.M."/>
            <person name="Hirt R.P."/>
            <person name="Silva J.C."/>
            <person name="Delcher A.L."/>
            <person name="Schatz M."/>
            <person name="Zhao Q."/>
            <person name="Wortman J.R."/>
            <person name="Bidwell S.L."/>
            <person name="Alsmark U.C.M."/>
            <person name="Besteiro S."/>
            <person name="Sicheritz-Ponten T."/>
            <person name="Noel C.J."/>
            <person name="Dacks J.B."/>
            <person name="Foster P.G."/>
            <person name="Simillion C."/>
            <person name="Van de Peer Y."/>
            <person name="Miranda-Saavedra D."/>
            <person name="Barton G.J."/>
            <person name="Westrop G.D."/>
            <person name="Mueller S."/>
            <person name="Dessi D."/>
            <person name="Fiori P.L."/>
            <person name="Ren Q."/>
            <person name="Paulsen I."/>
            <person name="Zhang H."/>
            <person name="Bastida-Corcuera F.D."/>
            <person name="Simoes-Barbosa A."/>
            <person name="Brown M.T."/>
            <person name="Hayes R.D."/>
            <person name="Mukherjee M."/>
            <person name="Okumura C.Y."/>
            <person name="Schneider R."/>
            <person name="Smith A.J."/>
            <person name="Vanacova S."/>
            <person name="Villalvazo M."/>
            <person name="Haas B.J."/>
            <person name="Pertea M."/>
            <person name="Feldblyum T.V."/>
            <person name="Utterback T.R."/>
            <person name="Shu C.L."/>
            <person name="Osoegawa K."/>
            <person name="de Jong P.J."/>
            <person name="Hrdy I."/>
            <person name="Horvathova L."/>
            <person name="Zubacova Z."/>
            <person name="Dolezal P."/>
            <person name="Malik S.B."/>
            <person name="Logsdon J.M. Jr."/>
            <person name="Henze K."/>
            <person name="Gupta A."/>
            <person name="Wang C.C."/>
            <person name="Dunne R.L."/>
            <person name="Upcroft J.A."/>
            <person name="Upcroft P."/>
            <person name="White O."/>
            <person name="Salzberg S.L."/>
            <person name="Tang P."/>
            <person name="Chiu C.-H."/>
            <person name="Lee Y.-S."/>
            <person name="Embley T.M."/>
            <person name="Coombs G.H."/>
            <person name="Mottram J.C."/>
            <person name="Tachezy J."/>
            <person name="Fraser-Liggett C.M."/>
            <person name="Johnson P.J."/>
        </authorList>
    </citation>
    <scope>NUCLEOTIDE SEQUENCE [LARGE SCALE GENOMIC DNA]</scope>
    <source>
        <strain evidence="1">G3</strain>
    </source>
</reference>
<sequence length="226" mass="26035">MTKIWPHPIKAAVFDCDGVLLDTIPIYRKVNSTIIGQEYPEWMLNMNNGRTDIEVCRNIINHFKLNLTPQEMVKLRYQYLDEMLPECNLVPGVERIIKTLKEKGLKVAIATSSERHGYNDKIQKHKDFEKYFDYVLCGDEVSNAKPDPEIFQKTAANICDFPPENVLVFEDAPSGVRAANSAKMPSVLLWRQTIKPDEFLEKLDAKPNLIINSFDEFDFNSFDFQA</sequence>
<dbReference type="InterPro" id="IPR023214">
    <property type="entry name" value="HAD_sf"/>
</dbReference>
<dbReference type="RefSeq" id="XP_001309825.1">
    <property type="nucleotide sequence ID" value="XM_001309824.1"/>
</dbReference>
<protein>
    <submittedName>
        <fullName evidence="1">Haloacid dehalogenase-like hydrolase family protein</fullName>
    </submittedName>
</protein>
<dbReference type="SFLD" id="SFLDG01135">
    <property type="entry name" value="C1.5.6:_HAD__Beta-PGM__Phospha"/>
    <property type="match status" value="1"/>
</dbReference>
<dbReference type="InterPro" id="IPR023198">
    <property type="entry name" value="PGP-like_dom2"/>
</dbReference>
<dbReference type="FunFam" id="1.10.150.240:FF:000029">
    <property type="entry name" value="Haloacid dehalogenase-like hydrolase family protein"/>
    <property type="match status" value="1"/>
</dbReference>
<dbReference type="PANTHER" id="PTHR18901:SF38">
    <property type="entry name" value="PSEUDOURIDINE-5'-PHOSPHATASE"/>
    <property type="match status" value="1"/>
</dbReference>
<dbReference type="PRINTS" id="PR00413">
    <property type="entry name" value="HADHALOGNASE"/>
</dbReference>
<keyword evidence="1" id="KW-0378">Hydrolase</keyword>
<dbReference type="SUPFAM" id="SSF56784">
    <property type="entry name" value="HAD-like"/>
    <property type="match status" value="1"/>
</dbReference>
<keyword evidence="2" id="KW-1185">Reference proteome</keyword>
<evidence type="ECO:0000313" key="2">
    <source>
        <dbReference type="Proteomes" id="UP000001542"/>
    </source>
</evidence>
<evidence type="ECO:0000313" key="1">
    <source>
        <dbReference type="EMBL" id="EAX96895.1"/>
    </source>
</evidence>
<dbReference type="SFLD" id="SFLDG01129">
    <property type="entry name" value="C1.5:_HAD__Beta-PGM__Phosphata"/>
    <property type="match status" value="1"/>
</dbReference>
<dbReference type="Proteomes" id="UP000001542">
    <property type="component" value="Unassembled WGS sequence"/>
</dbReference>
<dbReference type="EMBL" id="DS113739">
    <property type="protein sequence ID" value="EAX96895.1"/>
    <property type="molecule type" value="Genomic_DNA"/>
</dbReference>
<dbReference type="KEGG" id="tva:4754672"/>
<accession>A2FDX7</accession>
<proteinExistence type="predicted"/>
<dbReference type="FunCoup" id="A2FDX7">
    <property type="interactions" value="20"/>
</dbReference>
<organism evidence="1 2">
    <name type="scientific">Trichomonas vaginalis (strain ATCC PRA-98 / G3)</name>
    <dbReference type="NCBI Taxonomy" id="412133"/>
    <lineage>
        <taxon>Eukaryota</taxon>
        <taxon>Metamonada</taxon>
        <taxon>Parabasalia</taxon>
        <taxon>Trichomonadida</taxon>
        <taxon>Trichomonadidae</taxon>
        <taxon>Trichomonas</taxon>
    </lineage>
</organism>
<dbReference type="InterPro" id="IPR036412">
    <property type="entry name" value="HAD-like_sf"/>
</dbReference>
<dbReference type="NCBIfam" id="TIGR01509">
    <property type="entry name" value="HAD-SF-IA-v3"/>
    <property type="match status" value="1"/>
</dbReference>
<dbReference type="Pfam" id="PF00702">
    <property type="entry name" value="Hydrolase"/>
    <property type="match status" value="1"/>
</dbReference>
<dbReference type="SFLD" id="SFLDS00003">
    <property type="entry name" value="Haloacid_Dehalogenase"/>
    <property type="match status" value="1"/>
</dbReference>
<dbReference type="InParanoid" id="A2FDX7"/>
<dbReference type="VEuPathDB" id="TrichDB:TVAG_133950"/>
<dbReference type="PANTHER" id="PTHR18901">
    <property type="entry name" value="2-DEOXYGLUCOSE-6-PHOSPHATE PHOSPHATASE 2"/>
    <property type="match status" value="1"/>
</dbReference>
<dbReference type="GO" id="GO:0016791">
    <property type="term" value="F:phosphatase activity"/>
    <property type="evidence" value="ECO:0000318"/>
    <property type="project" value="GO_Central"/>
</dbReference>
<dbReference type="VEuPathDB" id="TrichDB:TVAGG3_0212230"/>
<name>A2FDX7_TRIV3</name>
<dbReference type="OMA" id="MGVWDQV"/>
<reference evidence="1" key="1">
    <citation type="submission" date="2006-10" db="EMBL/GenBank/DDBJ databases">
        <authorList>
            <person name="Amadeo P."/>
            <person name="Zhao Q."/>
            <person name="Wortman J."/>
            <person name="Fraser-Liggett C."/>
            <person name="Carlton J."/>
        </authorList>
    </citation>
    <scope>NUCLEOTIDE SEQUENCE</scope>
    <source>
        <strain evidence="1">G3</strain>
    </source>
</reference>
<dbReference type="Gene3D" id="3.40.50.1000">
    <property type="entry name" value="HAD superfamily/HAD-like"/>
    <property type="match status" value="1"/>
</dbReference>
<dbReference type="OrthoDB" id="40579at2759"/>
<dbReference type="InterPro" id="IPR006439">
    <property type="entry name" value="HAD-SF_hydro_IA"/>
</dbReference>
<dbReference type="eggNOG" id="KOG2914">
    <property type="taxonomic scope" value="Eukaryota"/>
</dbReference>